<accession>A0A939ML86</accession>
<protein>
    <submittedName>
        <fullName evidence="3">Uncharacterized protein</fullName>
    </submittedName>
</protein>
<dbReference type="EMBL" id="JAGDYM010000004">
    <property type="protein sequence ID" value="MBO1900872.1"/>
    <property type="molecule type" value="Genomic_DNA"/>
</dbReference>
<feature type="transmembrane region" description="Helical" evidence="1">
    <location>
        <begin position="54"/>
        <end position="78"/>
    </location>
</feature>
<evidence type="ECO:0000313" key="4">
    <source>
        <dbReference type="Proteomes" id="UP000664382"/>
    </source>
</evidence>
<dbReference type="Proteomes" id="UP000664382">
    <property type="component" value="Unassembled WGS sequence"/>
</dbReference>
<organism evidence="3 4">
    <name type="scientific">Leucobacter weissii</name>
    <dbReference type="NCBI Taxonomy" id="1983706"/>
    <lineage>
        <taxon>Bacteria</taxon>
        <taxon>Bacillati</taxon>
        <taxon>Actinomycetota</taxon>
        <taxon>Actinomycetes</taxon>
        <taxon>Micrococcales</taxon>
        <taxon>Microbacteriaceae</taxon>
        <taxon>Leucobacter</taxon>
    </lineage>
</organism>
<evidence type="ECO:0000313" key="3">
    <source>
        <dbReference type="EMBL" id="MBO1900872.1"/>
    </source>
</evidence>
<comment type="caution">
    <text evidence="3">The sequence shown here is derived from an EMBL/GenBank/DDBJ whole genome shotgun (WGS) entry which is preliminary data.</text>
</comment>
<evidence type="ECO:0000256" key="2">
    <source>
        <dbReference type="SAM" id="SignalP"/>
    </source>
</evidence>
<dbReference type="RefSeq" id="WP_208095671.1">
    <property type="nucleotide sequence ID" value="NZ_JAGDYM010000004.1"/>
</dbReference>
<keyword evidence="1" id="KW-0472">Membrane</keyword>
<dbReference type="AlphaFoldDB" id="A0A939ML86"/>
<keyword evidence="1" id="KW-1133">Transmembrane helix</keyword>
<keyword evidence="4" id="KW-1185">Reference proteome</keyword>
<sequence>MKTIARIATAAAALVSVFVAAVLTTSPALAAEEGVEKFNPADQFSTAGEPLQVGAIIICGIVLLAIVLILAQLIGNLFEKN</sequence>
<proteinExistence type="predicted"/>
<name>A0A939ML86_9MICO</name>
<gene>
    <name evidence="3" type="ORF">J4H92_02780</name>
</gene>
<feature type="signal peptide" evidence="2">
    <location>
        <begin position="1"/>
        <end position="30"/>
    </location>
</feature>
<reference evidence="3" key="1">
    <citation type="submission" date="2021-03" db="EMBL/GenBank/DDBJ databases">
        <title>Leucobacter chromiisoli sp. nov., isolated from chromium-containing soil of chemical plant.</title>
        <authorList>
            <person name="Xu Z."/>
        </authorList>
    </citation>
    <scope>NUCLEOTIDE SEQUENCE</scope>
    <source>
        <strain evidence="3">S27</strain>
    </source>
</reference>
<evidence type="ECO:0000256" key="1">
    <source>
        <dbReference type="SAM" id="Phobius"/>
    </source>
</evidence>
<keyword evidence="1" id="KW-0812">Transmembrane</keyword>
<feature type="chain" id="PRO_5037795510" evidence="2">
    <location>
        <begin position="31"/>
        <end position="81"/>
    </location>
</feature>
<keyword evidence="2" id="KW-0732">Signal</keyword>